<dbReference type="EMBL" id="BLYI01000006">
    <property type="protein sequence ID" value="GFO83899.1"/>
    <property type="molecule type" value="Genomic_DNA"/>
</dbReference>
<accession>A0A916Q3T5</accession>
<sequence length="241" mass="28370">MYTMSGRIRYSETDRSGKLPVPGILDYFQDCSVFQSEELGLGVKYLAERHRAWVLNSWQLEIVRLPVECEAVTVETWASGFDKFHGTRNFTMKDQDGKFLAYANSLWVYMDLETGRPAKPSEEEIQKYHAETPLEMEYQSRKIRTPKEWEEREPVRVKRDWIDSNHHVNNSYYVKTAYNELPEDVSVKRLRVEYRRQALYGDVLYPKTAREDSRIMVALCDQKGRPYAVTEFLIQEKSAES</sequence>
<evidence type="ECO:0000259" key="8">
    <source>
        <dbReference type="Pfam" id="PF01643"/>
    </source>
</evidence>
<keyword evidence="7" id="KW-0275">Fatty acid biosynthesis</keyword>
<dbReference type="GO" id="GO:0016297">
    <property type="term" value="F:fatty acyl-[ACP] hydrolase activity"/>
    <property type="evidence" value="ECO:0007669"/>
    <property type="project" value="InterPro"/>
</dbReference>
<keyword evidence="3" id="KW-0378">Hydrolase</keyword>
<comment type="caution">
    <text evidence="10">The sequence shown here is derived from an EMBL/GenBank/DDBJ whole genome shotgun (WGS) entry which is preliminary data.</text>
</comment>
<reference evidence="10" key="1">
    <citation type="submission" date="2020-06" db="EMBL/GenBank/DDBJ databases">
        <title>Characterization of fructooligosaccharide metabolism and fructooligosaccharide-degrading enzymes in human commensal butyrate producers.</title>
        <authorList>
            <person name="Tanno H."/>
            <person name="Fujii T."/>
            <person name="Hirano K."/>
            <person name="Maeno S."/>
            <person name="Tonozuka T."/>
            <person name="Sakamoto M."/>
            <person name="Ohkuma M."/>
            <person name="Tochio T."/>
            <person name="Endo A."/>
        </authorList>
    </citation>
    <scope>NUCLEOTIDE SEQUENCE</scope>
    <source>
        <strain evidence="10">JCM 17466</strain>
    </source>
</reference>
<evidence type="ECO:0000256" key="5">
    <source>
        <dbReference type="ARBA" id="ARBA00022946"/>
    </source>
</evidence>
<organism evidence="10 11">
    <name type="scientific">Anaerostipes butyraticus</name>
    <dbReference type="NCBI Taxonomy" id="645466"/>
    <lineage>
        <taxon>Bacteria</taxon>
        <taxon>Bacillati</taxon>
        <taxon>Bacillota</taxon>
        <taxon>Clostridia</taxon>
        <taxon>Lachnospirales</taxon>
        <taxon>Lachnospiraceae</taxon>
        <taxon>Anaerostipes</taxon>
    </lineage>
</organism>
<evidence type="ECO:0000256" key="4">
    <source>
        <dbReference type="ARBA" id="ARBA00022832"/>
    </source>
</evidence>
<dbReference type="InterPro" id="IPR029069">
    <property type="entry name" value="HotDog_dom_sf"/>
</dbReference>
<dbReference type="GO" id="GO:0000036">
    <property type="term" value="F:acyl carrier activity"/>
    <property type="evidence" value="ECO:0007669"/>
    <property type="project" value="TreeGrafter"/>
</dbReference>
<dbReference type="InterPro" id="IPR049427">
    <property type="entry name" value="Acyl-ACP_TE_C"/>
</dbReference>
<dbReference type="Pfam" id="PF20791">
    <property type="entry name" value="Acyl-ACP_TE_C"/>
    <property type="match status" value="1"/>
</dbReference>
<keyword evidence="5" id="KW-0809">Transit peptide</keyword>
<evidence type="ECO:0000256" key="1">
    <source>
        <dbReference type="ARBA" id="ARBA00006500"/>
    </source>
</evidence>
<keyword evidence="4" id="KW-0276">Fatty acid metabolism</keyword>
<evidence type="ECO:0000256" key="6">
    <source>
        <dbReference type="ARBA" id="ARBA00023098"/>
    </source>
</evidence>
<dbReference type="Pfam" id="PF01643">
    <property type="entry name" value="Acyl-ACP_TE"/>
    <property type="match status" value="1"/>
</dbReference>
<dbReference type="Proteomes" id="UP000613208">
    <property type="component" value="Unassembled WGS sequence"/>
</dbReference>
<dbReference type="CDD" id="cd00586">
    <property type="entry name" value="4HBT"/>
    <property type="match status" value="1"/>
</dbReference>
<gene>
    <name evidence="10" type="ORF">ANBU17_02460</name>
</gene>
<dbReference type="InterPro" id="IPR045023">
    <property type="entry name" value="FATA/B"/>
</dbReference>
<name>A0A916Q3T5_9FIRM</name>
<dbReference type="AlphaFoldDB" id="A0A916Q3T5"/>
<feature type="domain" description="Acyl-ACP thioesterase N-terminal hotdog" evidence="8">
    <location>
        <begin position="2"/>
        <end position="127"/>
    </location>
</feature>
<protein>
    <submittedName>
        <fullName evidence="10">Acyl-ACP thioesterase</fullName>
    </submittedName>
</protein>
<keyword evidence="2" id="KW-0444">Lipid biosynthesis</keyword>
<comment type="similarity">
    <text evidence="1">Belongs to the acyl-ACP thioesterase family.</text>
</comment>
<evidence type="ECO:0000313" key="11">
    <source>
        <dbReference type="Proteomes" id="UP000613208"/>
    </source>
</evidence>
<dbReference type="RefSeq" id="WP_201309650.1">
    <property type="nucleotide sequence ID" value="NZ_BLYI01000006.1"/>
</dbReference>
<evidence type="ECO:0000259" key="9">
    <source>
        <dbReference type="Pfam" id="PF20791"/>
    </source>
</evidence>
<dbReference type="InterPro" id="IPR002864">
    <property type="entry name" value="Acyl-ACP_thioesterase_NHD"/>
</dbReference>
<proteinExistence type="inferred from homology"/>
<evidence type="ECO:0000313" key="10">
    <source>
        <dbReference type="EMBL" id="GFO83899.1"/>
    </source>
</evidence>
<evidence type="ECO:0000256" key="7">
    <source>
        <dbReference type="ARBA" id="ARBA00023160"/>
    </source>
</evidence>
<dbReference type="PANTHER" id="PTHR31727:SF6">
    <property type="entry name" value="OLEOYL-ACYL CARRIER PROTEIN THIOESTERASE 1, CHLOROPLASTIC"/>
    <property type="match status" value="1"/>
</dbReference>
<dbReference type="PANTHER" id="PTHR31727">
    <property type="entry name" value="OLEOYL-ACYL CARRIER PROTEIN THIOESTERASE 1, CHLOROPLASTIC"/>
    <property type="match status" value="1"/>
</dbReference>
<evidence type="ECO:0000256" key="2">
    <source>
        <dbReference type="ARBA" id="ARBA00022516"/>
    </source>
</evidence>
<keyword evidence="6" id="KW-0443">Lipid metabolism</keyword>
<evidence type="ECO:0000256" key="3">
    <source>
        <dbReference type="ARBA" id="ARBA00022801"/>
    </source>
</evidence>
<dbReference type="SUPFAM" id="SSF54637">
    <property type="entry name" value="Thioesterase/thiol ester dehydrase-isomerase"/>
    <property type="match status" value="2"/>
</dbReference>
<keyword evidence="11" id="KW-1185">Reference proteome</keyword>
<feature type="domain" description="Acyl-ACP thioesterase-like C-terminal" evidence="9">
    <location>
        <begin position="148"/>
        <end position="205"/>
    </location>
</feature>
<dbReference type="Gene3D" id="3.10.129.10">
    <property type="entry name" value="Hotdog Thioesterase"/>
    <property type="match status" value="1"/>
</dbReference>